<feature type="region of interest" description="Disordered" evidence="1">
    <location>
        <begin position="1"/>
        <end position="23"/>
    </location>
</feature>
<dbReference type="EMBL" id="BTGU01000058">
    <property type="protein sequence ID" value="GMN55679.1"/>
    <property type="molecule type" value="Genomic_DNA"/>
</dbReference>
<dbReference type="Proteomes" id="UP001187192">
    <property type="component" value="Unassembled WGS sequence"/>
</dbReference>
<evidence type="ECO:0000256" key="1">
    <source>
        <dbReference type="SAM" id="MobiDB-lite"/>
    </source>
</evidence>
<reference evidence="2" key="1">
    <citation type="submission" date="2023-07" db="EMBL/GenBank/DDBJ databases">
        <title>draft genome sequence of fig (Ficus carica).</title>
        <authorList>
            <person name="Takahashi T."/>
            <person name="Nishimura K."/>
        </authorList>
    </citation>
    <scope>NUCLEOTIDE SEQUENCE</scope>
</reference>
<organism evidence="2 3">
    <name type="scientific">Ficus carica</name>
    <name type="common">Common fig</name>
    <dbReference type="NCBI Taxonomy" id="3494"/>
    <lineage>
        <taxon>Eukaryota</taxon>
        <taxon>Viridiplantae</taxon>
        <taxon>Streptophyta</taxon>
        <taxon>Embryophyta</taxon>
        <taxon>Tracheophyta</taxon>
        <taxon>Spermatophyta</taxon>
        <taxon>Magnoliopsida</taxon>
        <taxon>eudicotyledons</taxon>
        <taxon>Gunneridae</taxon>
        <taxon>Pentapetalae</taxon>
        <taxon>rosids</taxon>
        <taxon>fabids</taxon>
        <taxon>Rosales</taxon>
        <taxon>Moraceae</taxon>
        <taxon>Ficeae</taxon>
        <taxon>Ficus</taxon>
    </lineage>
</organism>
<sequence length="67" mass="7876">MARFYQDPRVSCEDPGDSPWRRQSPKVREEIVTILMAVLSGHQRRPSFDRYDSGETGLEENEIHRWG</sequence>
<accession>A0AA88AHI3</accession>
<feature type="region of interest" description="Disordered" evidence="1">
    <location>
        <begin position="45"/>
        <end position="67"/>
    </location>
</feature>
<evidence type="ECO:0000313" key="2">
    <source>
        <dbReference type="EMBL" id="GMN55679.1"/>
    </source>
</evidence>
<keyword evidence="3" id="KW-1185">Reference proteome</keyword>
<proteinExistence type="predicted"/>
<protein>
    <submittedName>
        <fullName evidence="2">Uncharacterized protein</fullName>
    </submittedName>
</protein>
<name>A0AA88AHI3_FICCA</name>
<comment type="caution">
    <text evidence="2">The sequence shown here is derived from an EMBL/GenBank/DDBJ whole genome shotgun (WGS) entry which is preliminary data.</text>
</comment>
<evidence type="ECO:0000313" key="3">
    <source>
        <dbReference type="Proteomes" id="UP001187192"/>
    </source>
</evidence>
<dbReference type="Gramene" id="FCD_00025475-RA">
    <property type="protein sequence ID" value="FCD_00025475-RA:cds"/>
    <property type="gene ID" value="FCD_00025475"/>
</dbReference>
<gene>
    <name evidence="2" type="ORF">TIFTF001_024808</name>
</gene>
<dbReference type="AlphaFoldDB" id="A0AA88AHI3"/>